<reference evidence="1 2" key="1">
    <citation type="submission" date="2024-02" db="EMBL/GenBank/DDBJ databases">
        <title>High-quality chromosome-scale genome assembly of Pensacola bahiagrass (Paspalum notatum Flugge var. saurae).</title>
        <authorList>
            <person name="Vega J.M."/>
            <person name="Podio M."/>
            <person name="Orjuela J."/>
            <person name="Siena L.A."/>
            <person name="Pessino S.C."/>
            <person name="Combes M.C."/>
            <person name="Mariac C."/>
            <person name="Albertini E."/>
            <person name="Pupilli F."/>
            <person name="Ortiz J.P.A."/>
            <person name="Leblanc O."/>
        </authorList>
    </citation>
    <scope>NUCLEOTIDE SEQUENCE [LARGE SCALE GENOMIC DNA]</scope>
    <source>
        <strain evidence="1">R1</strain>
        <tissue evidence="1">Leaf</tissue>
    </source>
</reference>
<keyword evidence="2" id="KW-1185">Reference proteome</keyword>
<dbReference type="EMBL" id="CP144751">
    <property type="protein sequence ID" value="WVZ83873.1"/>
    <property type="molecule type" value="Genomic_DNA"/>
</dbReference>
<gene>
    <name evidence="1" type="ORF">U9M48_030969</name>
</gene>
<name>A0AAQ3U228_PASNO</name>
<dbReference type="Proteomes" id="UP001341281">
    <property type="component" value="Chromosome 07"/>
</dbReference>
<proteinExistence type="predicted"/>
<sequence>MIGYVGAGCGVGFSVGFTLAASIGVRWFERRRIVVEAGKSGSMAVWRAGEMIGVVPDLDEAWCGWLQ</sequence>
<accession>A0AAQ3U228</accession>
<evidence type="ECO:0000313" key="1">
    <source>
        <dbReference type="EMBL" id="WVZ83873.1"/>
    </source>
</evidence>
<dbReference type="AlphaFoldDB" id="A0AAQ3U228"/>
<protein>
    <submittedName>
        <fullName evidence="1">Uncharacterized protein</fullName>
    </submittedName>
</protein>
<organism evidence="1 2">
    <name type="scientific">Paspalum notatum var. saurae</name>
    <dbReference type="NCBI Taxonomy" id="547442"/>
    <lineage>
        <taxon>Eukaryota</taxon>
        <taxon>Viridiplantae</taxon>
        <taxon>Streptophyta</taxon>
        <taxon>Embryophyta</taxon>
        <taxon>Tracheophyta</taxon>
        <taxon>Spermatophyta</taxon>
        <taxon>Magnoliopsida</taxon>
        <taxon>Liliopsida</taxon>
        <taxon>Poales</taxon>
        <taxon>Poaceae</taxon>
        <taxon>PACMAD clade</taxon>
        <taxon>Panicoideae</taxon>
        <taxon>Andropogonodae</taxon>
        <taxon>Paspaleae</taxon>
        <taxon>Paspalinae</taxon>
        <taxon>Paspalum</taxon>
    </lineage>
</organism>
<evidence type="ECO:0000313" key="2">
    <source>
        <dbReference type="Proteomes" id="UP001341281"/>
    </source>
</evidence>